<dbReference type="EMBL" id="CP071091">
    <property type="protein sequence ID" value="QSQ15111.1"/>
    <property type="molecule type" value="Genomic_DNA"/>
</dbReference>
<protein>
    <recommendedName>
        <fullName evidence="3">Lipoprotein</fullName>
    </recommendedName>
</protein>
<accession>A0ABX7N9G1</accession>
<sequence>MFKRSAKLSCVVALVLSGCGGAPQESSSAEASEVVESTEQSLLWACGSTRSFSRYWYVNNIEVGREDCDCDGNLYKFGKQTGRYEQVLISYCR</sequence>
<proteinExistence type="predicted"/>
<keyword evidence="2" id="KW-1185">Reference proteome</keyword>
<dbReference type="RefSeq" id="WP_206716851.1">
    <property type="nucleotide sequence ID" value="NZ_CP071091.1"/>
</dbReference>
<dbReference type="Proteomes" id="UP000663090">
    <property type="component" value="Chromosome"/>
</dbReference>
<gene>
    <name evidence="1" type="ORF">JY572_03215</name>
</gene>
<dbReference type="PROSITE" id="PS51257">
    <property type="entry name" value="PROKAR_LIPOPROTEIN"/>
    <property type="match status" value="1"/>
</dbReference>
<evidence type="ECO:0000313" key="2">
    <source>
        <dbReference type="Proteomes" id="UP000663090"/>
    </source>
</evidence>
<name>A0ABX7N9G1_9BACT</name>
<organism evidence="1 2">
    <name type="scientific">Myxococcus landrumensis</name>
    <dbReference type="NCBI Taxonomy" id="2813577"/>
    <lineage>
        <taxon>Bacteria</taxon>
        <taxon>Pseudomonadati</taxon>
        <taxon>Myxococcota</taxon>
        <taxon>Myxococcia</taxon>
        <taxon>Myxococcales</taxon>
        <taxon>Cystobacterineae</taxon>
        <taxon>Myxococcaceae</taxon>
        <taxon>Myxococcus</taxon>
    </lineage>
</organism>
<reference evidence="1 2" key="1">
    <citation type="submission" date="2021-02" db="EMBL/GenBank/DDBJ databases">
        <title>De Novo genome assembly of isolated myxobacteria.</title>
        <authorList>
            <person name="Stevens D.C."/>
        </authorList>
    </citation>
    <scope>NUCLEOTIDE SEQUENCE [LARGE SCALE GENOMIC DNA]</scope>
    <source>
        <strain evidence="1 2">SCHIC003</strain>
    </source>
</reference>
<evidence type="ECO:0000313" key="1">
    <source>
        <dbReference type="EMBL" id="QSQ15111.1"/>
    </source>
</evidence>
<evidence type="ECO:0008006" key="3">
    <source>
        <dbReference type="Google" id="ProtNLM"/>
    </source>
</evidence>